<accession>A0A2V3ITT8</accession>
<keyword evidence="2" id="KW-1185">Reference proteome</keyword>
<name>A0A2V3ITT8_9FLOR</name>
<reference evidence="1 2" key="1">
    <citation type="journal article" date="2018" name="Mol. Biol. Evol.">
        <title>Analysis of the draft genome of the red seaweed Gracilariopsis chorda provides insights into genome size evolution in Rhodophyta.</title>
        <authorList>
            <person name="Lee J."/>
            <person name="Yang E.C."/>
            <person name="Graf L."/>
            <person name="Yang J.H."/>
            <person name="Qiu H."/>
            <person name="Zel Zion U."/>
            <person name="Chan C.X."/>
            <person name="Stephens T.G."/>
            <person name="Weber A.P.M."/>
            <person name="Boo G.H."/>
            <person name="Boo S.M."/>
            <person name="Kim K.M."/>
            <person name="Shin Y."/>
            <person name="Jung M."/>
            <person name="Lee S.J."/>
            <person name="Yim H.S."/>
            <person name="Lee J.H."/>
            <person name="Bhattacharya D."/>
            <person name="Yoon H.S."/>
        </authorList>
    </citation>
    <scope>NUCLEOTIDE SEQUENCE [LARGE SCALE GENOMIC DNA]</scope>
    <source>
        <strain evidence="1 2">SKKU-2015</strain>
        <tissue evidence="1">Whole body</tissue>
    </source>
</reference>
<dbReference type="AlphaFoldDB" id="A0A2V3ITT8"/>
<comment type="caution">
    <text evidence="1">The sequence shown here is derived from an EMBL/GenBank/DDBJ whole genome shotgun (WGS) entry which is preliminary data.</text>
</comment>
<sequence>MDRKRSLNPEDTLYNCLSQFMSANASFPPLNDSDIDIFDIVNNRATGPPGNILESTDVFLCDVLSPGERNDLQARIENGELSQMRNVCLPYPTGRWMQGSQ</sequence>
<organism evidence="1 2">
    <name type="scientific">Gracilariopsis chorda</name>
    <dbReference type="NCBI Taxonomy" id="448386"/>
    <lineage>
        <taxon>Eukaryota</taxon>
        <taxon>Rhodophyta</taxon>
        <taxon>Florideophyceae</taxon>
        <taxon>Rhodymeniophycidae</taxon>
        <taxon>Gracilariales</taxon>
        <taxon>Gracilariaceae</taxon>
        <taxon>Gracilariopsis</taxon>
    </lineage>
</organism>
<protein>
    <submittedName>
        <fullName evidence="1">Uncharacterized protein</fullName>
    </submittedName>
</protein>
<proteinExistence type="predicted"/>
<dbReference type="Proteomes" id="UP000247409">
    <property type="component" value="Unassembled WGS sequence"/>
</dbReference>
<evidence type="ECO:0000313" key="1">
    <source>
        <dbReference type="EMBL" id="PXF45548.1"/>
    </source>
</evidence>
<evidence type="ECO:0000313" key="2">
    <source>
        <dbReference type="Proteomes" id="UP000247409"/>
    </source>
</evidence>
<gene>
    <name evidence="1" type="ORF">BWQ96_04686</name>
</gene>
<dbReference type="EMBL" id="NBIV01000058">
    <property type="protein sequence ID" value="PXF45548.1"/>
    <property type="molecule type" value="Genomic_DNA"/>
</dbReference>